<keyword evidence="1" id="KW-0812">Transmembrane</keyword>
<dbReference type="Pfam" id="PF00542">
    <property type="entry name" value="Ribosomal_L12"/>
    <property type="match status" value="1"/>
</dbReference>
<keyword evidence="3" id="KW-0687">Ribonucleoprotein</keyword>
<dbReference type="InterPro" id="IPR013823">
    <property type="entry name" value="Ribosomal_bL12_C"/>
</dbReference>
<protein>
    <submittedName>
        <fullName evidence="3">Ribosomal protein L7/L12</fullName>
    </submittedName>
</protein>
<name>A0ABW7Z4I5_9ACTN</name>
<dbReference type="InterPro" id="IPR014719">
    <property type="entry name" value="Ribosomal_bL12_C/ClpS-like"/>
</dbReference>
<accession>A0ABW7Z4I5</accession>
<keyword evidence="4" id="KW-1185">Reference proteome</keyword>
<dbReference type="SUPFAM" id="SSF54736">
    <property type="entry name" value="ClpS-like"/>
    <property type="match status" value="1"/>
</dbReference>
<keyword evidence="1" id="KW-1133">Transmembrane helix</keyword>
<keyword evidence="3" id="KW-0689">Ribosomal protein</keyword>
<dbReference type="RefSeq" id="WP_397088853.1">
    <property type="nucleotide sequence ID" value="NZ_JBITGY010000011.1"/>
</dbReference>
<dbReference type="EMBL" id="JBITGY010000011">
    <property type="protein sequence ID" value="MFI6503070.1"/>
    <property type="molecule type" value="Genomic_DNA"/>
</dbReference>
<gene>
    <name evidence="3" type="ORF">ACIBG2_37210</name>
</gene>
<proteinExistence type="predicted"/>
<evidence type="ECO:0000313" key="3">
    <source>
        <dbReference type="EMBL" id="MFI6503070.1"/>
    </source>
</evidence>
<dbReference type="Gene3D" id="3.30.1390.10">
    <property type="match status" value="1"/>
</dbReference>
<feature type="domain" description="Large ribosomal subunit protein bL12 C-terminal" evidence="2">
    <location>
        <begin position="58"/>
        <end position="85"/>
    </location>
</feature>
<dbReference type="GO" id="GO:0005840">
    <property type="term" value="C:ribosome"/>
    <property type="evidence" value="ECO:0007669"/>
    <property type="project" value="UniProtKB-KW"/>
</dbReference>
<reference evidence="3 4" key="1">
    <citation type="submission" date="2024-10" db="EMBL/GenBank/DDBJ databases">
        <title>The Natural Products Discovery Center: Release of the First 8490 Sequenced Strains for Exploring Actinobacteria Biosynthetic Diversity.</title>
        <authorList>
            <person name="Kalkreuter E."/>
            <person name="Kautsar S.A."/>
            <person name="Yang D."/>
            <person name="Bader C.D."/>
            <person name="Teijaro C.N."/>
            <person name="Fluegel L."/>
            <person name="Davis C.M."/>
            <person name="Simpson J.R."/>
            <person name="Lauterbach L."/>
            <person name="Steele A.D."/>
            <person name="Gui C."/>
            <person name="Meng S."/>
            <person name="Li G."/>
            <person name="Viehrig K."/>
            <person name="Ye F."/>
            <person name="Su P."/>
            <person name="Kiefer A.F."/>
            <person name="Nichols A."/>
            <person name="Cepeda A.J."/>
            <person name="Yan W."/>
            <person name="Fan B."/>
            <person name="Jiang Y."/>
            <person name="Adhikari A."/>
            <person name="Zheng C.-J."/>
            <person name="Schuster L."/>
            <person name="Cowan T.M."/>
            <person name="Smanski M.J."/>
            <person name="Chevrette M.G."/>
            <person name="De Carvalho L.P.S."/>
            <person name="Shen B."/>
        </authorList>
    </citation>
    <scope>NUCLEOTIDE SEQUENCE [LARGE SCALE GENOMIC DNA]</scope>
    <source>
        <strain evidence="3 4">NPDC050545</strain>
    </source>
</reference>
<evidence type="ECO:0000313" key="4">
    <source>
        <dbReference type="Proteomes" id="UP001612741"/>
    </source>
</evidence>
<feature type="transmembrane region" description="Helical" evidence="1">
    <location>
        <begin position="6"/>
        <end position="27"/>
    </location>
</feature>
<dbReference type="Proteomes" id="UP001612741">
    <property type="component" value="Unassembled WGS sequence"/>
</dbReference>
<keyword evidence="1" id="KW-0472">Membrane</keyword>
<evidence type="ECO:0000259" key="2">
    <source>
        <dbReference type="Pfam" id="PF00542"/>
    </source>
</evidence>
<comment type="caution">
    <text evidence="3">The sequence shown here is derived from an EMBL/GenBank/DDBJ whole genome shotgun (WGS) entry which is preliminary data.</text>
</comment>
<evidence type="ECO:0000256" key="1">
    <source>
        <dbReference type="SAM" id="Phobius"/>
    </source>
</evidence>
<organism evidence="3 4">
    <name type="scientific">Nonomuraea typhae</name>
    <dbReference type="NCBI Taxonomy" id="2603600"/>
    <lineage>
        <taxon>Bacteria</taxon>
        <taxon>Bacillati</taxon>
        <taxon>Actinomycetota</taxon>
        <taxon>Actinomycetes</taxon>
        <taxon>Streptosporangiales</taxon>
        <taxon>Streptosporangiaceae</taxon>
        <taxon>Nonomuraea</taxon>
    </lineage>
</organism>
<sequence length="154" mass="16591">MEMGLTGMVLIFGVVVAVVAVSLVALAGRRSGEQKPPAPTLRSAVDVEEEVLRLLRQEKTIHAIKVVRQHTRLGLKEAKDLVEAVAAGHRRLTDHPAFAGMPPSLPRRGTGDLAGRVRNLVAEGHREQAVYLVRGETGMGQDEAELFVDSLTTA</sequence>